<dbReference type="PROSITE" id="PS01281">
    <property type="entry name" value="GIDA_2"/>
    <property type="match status" value="1"/>
</dbReference>
<evidence type="ECO:0000256" key="1">
    <source>
        <dbReference type="ARBA" id="ARBA00001974"/>
    </source>
</evidence>
<evidence type="ECO:0000313" key="8">
    <source>
        <dbReference type="Proteomes" id="UP000789706"/>
    </source>
</evidence>
<feature type="domain" description="PPM-type phosphatase" evidence="6">
    <location>
        <begin position="237"/>
        <end position="610"/>
    </location>
</feature>
<dbReference type="Gene3D" id="3.50.50.60">
    <property type="entry name" value="FAD/NAD(P)-binding domain"/>
    <property type="match status" value="2"/>
</dbReference>
<dbReference type="GO" id="GO:0002098">
    <property type="term" value="P:tRNA wobble uridine modification"/>
    <property type="evidence" value="ECO:0007669"/>
    <property type="project" value="InterPro"/>
</dbReference>
<comment type="caution">
    <text evidence="7">The sequence shown here is derived from an EMBL/GenBank/DDBJ whole genome shotgun (WGS) entry which is preliminary data.</text>
</comment>
<dbReference type="InterPro" id="IPR020595">
    <property type="entry name" value="MnmG-rel_CS"/>
</dbReference>
<dbReference type="InterPro" id="IPR001932">
    <property type="entry name" value="PPM-type_phosphatase-like_dom"/>
</dbReference>
<dbReference type="PROSITE" id="PS01280">
    <property type="entry name" value="GIDA_1"/>
    <property type="match status" value="1"/>
</dbReference>
<dbReference type="InterPro" id="IPR036188">
    <property type="entry name" value="FAD/NAD-bd_sf"/>
</dbReference>
<comment type="similarity">
    <text evidence="2">Belongs to the MnmG family.</text>
</comment>
<keyword evidence="4" id="KW-0274">FAD</keyword>
<sequence length="1103" mass="124572">MAKIEIIESPFESLDLAEDQRSNKIFSSILKTLLVNDNRYMTAKEIVAGIHKYEFTRLGGLTPQATVQGNISTAISMAISKKRPTPIEKRKMEPTGTGYRIARALFPQESKFLSLMDSDPPDPSPSIIKKKIRIKVNNRKKSRVHRKPKNGNIRSYDSNSDFEERISKRRGIKVSEDKVPVDNVIVDLSSESLEGNEIDEHNSSFLKANEPSDFKIDMSINPISFAIAQETGYSYPRFRSSPRRRYAKTKCEDAFCVKDLYHLDGSFLCRLFCLADGHGGSGCSAFLTTRVPDCVESMLRLYEPNQLDDYYEQEKFKQDMTDLIRGLDEEYLNAKREEYRSWQAHDVSAEPVDDGATLVINLFFGEWFININVGDSRTILASKSNDKWIVDFASEDHKPFLERLALEIFSNGGIFVDSQDKPIRFDPSPQDRPIRMNLKNARIRLQNADNDLGVPYKKNNGNNWSLNVAATCGDLLFKLNPSKPVINCVPDIYFSKLGEIPNPTDKRFILMSTDGLFDHLYLSKADMQNQVISTHVGTKLDSGEHIKNIVMHLCNREGDPKNPEYCNFDVIVVGGGHAGSEACAAAARVGAKTLLVTQRLDTIGILIREIDALDGLCGRISDLAGIQFHILNRSKGPAGPRAQIDRKLYKKHMQECLFNYPNLKIKSESVQDLVIEYNPLISSGPDNEKIYGEVRGIKLGEIHIGRVIYPAGRFEEAPSLGLSRTLELAGFKLGRLKTGTPPRLDGKTINYTNLRKQIGDMPATPFSYLHTSVPHEANQVNCYQTRTNSNTHKIIKDNLSQSIHIRETVKGPRYCPSIESKVIRFTEKKSHIIWLEPEGLDTNVIYPNGISVTLPESIQYHMLRTIEGLENVVMELKPTLETNRVKGLYLAGQINGTTGYEEAAAQGIIAGINAGRAVQNLTPFILSRADAYIGVLIDDLITMGVEEPYRMFTSRSEYRLSLRSDNADVRLTRKGYEAGCISEYRWKCYQETEEQLRKGTEILQKYSYSPQKWNSLGIRVVLDGVIRNAIDIIGSRHITIEELTRILPELSEIKNSVHKRLAIEAIYKEYLEKQELEIQAFKKDEEIIIPVDLNYDTPNTLVS</sequence>
<dbReference type="Pfam" id="PF00481">
    <property type="entry name" value="PP2C"/>
    <property type="match status" value="1"/>
</dbReference>
<dbReference type="InterPro" id="IPR049312">
    <property type="entry name" value="GIDA_C_N"/>
</dbReference>
<dbReference type="InterPro" id="IPR002218">
    <property type="entry name" value="MnmG-rel"/>
</dbReference>
<keyword evidence="8" id="KW-1185">Reference proteome</keyword>
<dbReference type="GO" id="GO:0030488">
    <property type="term" value="P:tRNA methylation"/>
    <property type="evidence" value="ECO:0007669"/>
    <property type="project" value="TreeGrafter"/>
</dbReference>
<dbReference type="PROSITE" id="PS51746">
    <property type="entry name" value="PPM_2"/>
    <property type="match status" value="1"/>
</dbReference>
<accession>A0A9N8YMU8</accession>
<name>A0A9N8YMU8_9GLOM</name>
<dbReference type="Gene3D" id="3.60.40.10">
    <property type="entry name" value="PPM-type phosphatase domain"/>
    <property type="match status" value="1"/>
</dbReference>
<dbReference type="InterPro" id="IPR004416">
    <property type="entry name" value="MnmG"/>
</dbReference>
<dbReference type="Pfam" id="PF21680">
    <property type="entry name" value="GIDA_C_1st"/>
    <property type="match status" value="1"/>
</dbReference>
<evidence type="ECO:0000256" key="4">
    <source>
        <dbReference type="ARBA" id="ARBA00022827"/>
    </source>
</evidence>
<dbReference type="Pfam" id="PF25318">
    <property type="entry name" value="WHD_GDS1"/>
    <property type="match status" value="1"/>
</dbReference>
<dbReference type="NCBIfam" id="TIGR00136">
    <property type="entry name" value="mnmG_gidA"/>
    <property type="match status" value="1"/>
</dbReference>
<evidence type="ECO:0000313" key="7">
    <source>
        <dbReference type="EMBL" id="CAG8434333.1"/>
    </source>
</evidence>
<dbReference type="PANTHER" id="PTHR11806:SF0">
    <property type="entry name" value="PROTEIN MTO1 HOMOLOG, MITOCHONDRIAL"/>
    <property type="match status" value="1"/>
</dbReference>
<dbReference type="PANTHER" id="PTHR11806">
    <property type="entry name" value="GLUCOSE INHIBITED DIVISION PROTEIN A"/>
    <property type="match status" value="1"/>
</dbReference>
<dbReference type="Pfam" id="PF01134">
    <property type="entry name" value="GIDA"/>
    <property type="match status" value="1"/>
</dbReference>
<dbReference type="Gene3D" id="2.40.30.260">
    <property type="match status" value="1"/>
</dbReference>
<evidence type="ECO:0000256" key="2">
    <source>
        <dbReference type="ARBA" id="ARBA00007653"/>
    </source>
</evidence>
<dbReference type="EMBL" id="CAJVPK010000025">
    <property type="protein sequence ID" value="CAG8434333.1"/>
    <property type="molecule type" value="Genomic_DNA"/>
</dbReference>
<evidence type="ECO:0000256" key="5">
    <source>
        <dbReference type="SAM" id="MobiDB-lite"/>
    </source>
</evidence>
<evidence type="ECO:0000256" key="3">
    <source>
        <dbReference type="ARBA" id="ARBA00022630"/>
    </source>
</evidence>
<dbReference type="SMART" id="SM00332">
    <property type="entry name" value="PP2Cc"/>
    <property type="match status" value="1"/>
</dbReference>
<protein>
    <submittedName>
        <fullName evidence="7">1356_t:CDS:1</fullName>
    </submittedName>
</protein>
<dbReference type="InterPro" id="IPR036457">
    <property type="entry name" value="PPM-type-like_dom_sf"/>
</dbReference>
<keyword evidence="3" id="KW-0285">Flavoprotein</keyword>
<reference evidence="7" key="1">
    <citation type="submission" date="2021-06" db="EMBL/GenBank/DDBJ databases">
        <authorList>
            <person name="Kallberg Y."/>
            <person name="Tangrot J."/>
            <person name="Rosling A."/>
        </authorList>
    </citation>
    <scope>NUCLEOTIDE SEQUENCE</scope>
    <source>
        <strain evidence="7">AZ414A</strain>
    </source>
</reference>
<feature type="region of interest" description="Disordered" evidence="5">
    <location>
        <begin position="139"/>
        <end position="162"/>
    </location>
</feature>
<dbReference type="OrthoDB" id="10025511at2759"/>
<dbReference type="GO" id="GO:0050660">
    <property type="term" value="F:flavin adenine dinucleotide binding"/>
    <property type="evidence" value="ECO:0007669"/>
    <property type="project" value="InterPro"/>
</dbReference>
<proteinExistence type="inferred from homology"/>
<dbReference type="Proteomes" id="UP000789706">
    <property type="component" value="Unassembled WGS sequence"/>
</dbReference>
<comment type="cofactor">
    <cofactor evidence="1">
        <name>FAD</name>
        <dbReference type="ChEBI" id="CHEBI:57692"/>
    </cofactor>
</comment>
<dbReference type="SUPFAM" id="SSF81606">
    <property type="entry name" value="PP2C-like"/>
    <property type="match status" value="1"/>
</dbReference>
<dbReference type="InterPro" id="IPR040131">
    <property type="entry name" value="MnmG_N"/>
</dbReference>
<organism evidence="7 8">
    <name type="scientific">Diversispora eburnea</name>
    <dbReference type="NCBI Taxonomy" id="1213867"/>
    <lineage>
        <taxon>Eukaryota</taxon>
        <taxon>Fungi</taxon>
        <taxon>Fungi incertae sedis</taxon>
        <taxon>Mucoromycota</taxon>
        <taxon>Glomeromycotina</taxon>
        <taxon>Glomeromycetes</taxon>
        <taxon>Diversisporales</taxon>
        <taxon>Diversisporaceae</taxon>
        <taxon>Diversispora</taxon>
    </lineage>
</organism>
<dbReference type="AlphaFoldDB" id="A0A9N8YMU8"/>
<dbReference type="InterPro" id="IPR057511">
    <property type="entry name" value="WH_GDS1"/>
</dbReference>
<gene>
    <name evidence="7" type="ORF">DEBURN_LOCUS689</name>
</gene>
<dbReference type="SUPFAM" id="SSF51905">
    <property type="entry name" value="FAD/NAD(P)-binding domain"/>
    <property type="match status" value="2"/>
</dbReference>
<feature type="compositionally biased region" description="Basic residues" evidence="5">
    <location>
        <begin position="139"/>
        <end position="149"/>
    </location>
</feature>
<evidence type="ECO:0000259" key="6">
    <source>
        <dbReference type="PROSITE" id="PS51746"/>
    </source>
</evidence>